<keyword evidence="4" id="KW-0808">Transferase</keyword>
<dbReference type="Gene3D" id="3.30.450.20">
    <property type="entry name" value="PAS domain"/>
    <property type="match status" value="1"/>
</dbReference>
<evidence type="ECO:0000256" key="7">
    <source>
        <dbReference type="ARBA" id="ARBA00022840"/>
    </source>
</evidence>
<dbReference type="SMART" id="SM00062">
    <property type="entry name" value="PBPb"/>
    <property type="match status" value="1"/>
</dbReference>
<keyword evidence="5" id="KW-0547">Nucleotide-binding</keyword>
<dbReference type="PRINTS" id="PR00344">
    <property type="entry name" value="BCTRLSENSOR"/>
</dbReference>
<accession>A0AB37H806</accession>
<evidence type="ECO:0000256" key="9">
    <source>
        <dbReference type="ARBA" id="ARBA00023139"/>
    </source>
</evidence>
<dbReference type="InterPro" id="IPR001638">
    <property type="entry name" value="Solute-binding_3/MltF_N"/>
</dbReference>
<name>A0AB37H806_9BACI</name>
<dbReference type="PANTHER" id="PTHR43065">
    <property type="entry name" value="SENSOR HISTIDINE KINASE"/>
    <property type="match status" value="1"/>
</dbReference>
<dbReference type="RefSeq" id="WP_165797811.1">
    <property type="nucleotide sequence ID" value="NZ_CP066701.1"/>
</dbReference>
<feature type="domain" description="Histidine kinase" evidence="12">
    <location>
        <begin position="440"/>
        <end position="648"/>
    </location>
</feature>
<keyword evidence="8" id="KW-0902">Two-component regulatory system</keyword>
<dbReference type="Gene3D" id="1.10.287.130">
    <property type="match status" value="1"/>
</dbReference>
<feature type="transmembrane region" description="Helical" evidence="11">
    <location>
        <begin position="252"/>
        <end position="273"/>
    </location>
</feature>
<keyword evidence="9" id="KW-0564">Palmitate</keyword>
<dbReference type="SUPFAM" id="SSF47384">
    <property type="entry name" value="Homodimeric domain of signal transducing histidine kinase"/>
    <property type="match status" value="1"/>
</dbReference>
<dbReference type="SUPFAM" id="SSF55874">
    <property type="entry name" value="ATPase domain of HSP90 chaperone/DNA topoisomerase II/histidine kinase"/>
    <property type="match status" value="1"/>
</dbReference>
<dbReference type="InterPro" id="IPR004358">
    <property type="entry name" value="Sig_transdc_His_kin-like_C"/>
</dbReference>
<dbReference type="EMBL" id="CP066701">
    <property type="protein sequence ID" value="QQX24935.1"/>
    <property type="molecule type" value="Genomic_DNA"/>
</dbReference>
<dbReference type="Gene3D" id="3.30.565.10">
    <property type="entry name" value="Histidine kinase-like ATPase, C-terminal domain"/>
    <property type="match status" value="1"/>
</dbReference>
<dbReference type="Pfam" id="PF02518">
    <property type="entry name" value="HATPase_c"/>
    <property type="match status" value="1"/>
</dbReference>
<evidence type="ECO:0000256" key="8">
    <source>
        <dbReference type="ARBA" id="ARBA00023012"/>
    </source>
</evidence>
<evidence type="ECO:0000256" key="6">
    <source>
        <dbReference type="ARBA" id="ARBA00022777"/>
    </source>
</evidence>
<dbReference type="SMART" id="SM00388">
    <property type="entry name" value="HisKA"/>
    <property type="match status" value="1"/>
</dbReference>
<organism evidence="13 14">
    <name type="scientific">Heyndrickxia sporothermodurans</name>
    <dbReference type="NCBI Taxonomy" id="46224"/>
    <lineage>
        <taxon>Bacteria</taxon>
        <taxon>Bacillati</taxon>
        <taxon>Bacillota</taxon>
        <taxon>Bacilli</taxon>
        <taxon>Bacillales</taxon>
        <taxon>Bacillaceae</taxon>
        <taxon>Heyndrickxia</taxon>
    </lineage>
</organism>
<keyword evidence="11" id="KW-1133">Transmembrane helix</keyword>
<evidence type="ECO:0000256" key="10">
    <source>
        <dbReference type="ARBA" id="ARBA00023288"/>
    </source>
</evidence>
<evidence type="ECO:0000256" key="2">
    <source>
        <dbReference type="ARBA" id="ARBA00012438"/>
    </source>
</evidence>
<evidence type="ECO:0000256" key="1">
    <source>
        <dbReference type="ARBA" id="ARBA00000085"/>
    </source>
</evidence>
<proteinExistence type="predicted"/>
<dbReference type="PANTHER" id="PTHR43065:SF10">
    <property type="entry name" value="PEROXIDE STRESS-ACTIVATED HISTIDINE KINASE MAK3"/>
    <property type="match status" value="1"/>
</dbReference>
<dbReference type="InterPro" id="IPR036890">
    <property type="entry name" value="HATPase_C_sf"/>
</dbReference>
<dbReference type="InterPro" id="IPR003594">
    <property type="entry name" value="HATPase_dom"/>
</dbReference>
<keyword evidence="3" id="KW-0597">Phosphoprotein</keyword>
<dbReference type="AlphaFoldDB" id="A0AB37H806"/>
<dbReference type="PROSITE" id="PS50109">
    <property type="entry name" value="HIS_KIN"/>
    <property type="match status" value="1"/>
</dbReference>
<dbReference type="SMART" id="SM00387">
    <property type="entry name" value="HATPase_c"/>
    <property type="match status" value="1"/>
</dbReference>
<evidence type="ECO:0000259" key="12">
    <source>
        <dbReference type="PROSITE" id="PS50109"/>
    </source>
</evidence>
<keyword evidence="11" id="KW-0472">Membrane</keyword>
<dbReference type="InterPro" id="IPR036097">
    <property type="entry name" value="HisK_dim/P_sf"/>
</dbReference>
<evidence type="ECO:0000256" key="4">
    <source>
        <dbReference type="ARBA" id="ARBA00022679"/>
    </source>
</evidence>
<dbReference type="GO" id="GO:0000155">
    <property type="term" value="F:phosphorelay sensor kinase activity"/>
    <property type="evidence" value="ECO:0007669"/>
    <property type="project" value="InterPro"/>
</dbReference>
<evidence type="ECO:0000313" key="13">
    <source>
        <dbReference type="EMBL" id="QQX24935.1"/>
    </source>
</evidence>
<protein>
    <recommendedName>
        <fullName evidence="2">histidine kinase</fullName>
        <ecNumber evidence="2">2.7.13.3</ecNumber>
    </recommendedName>
</protein>
<keyword evidence="6" id="KW-0418">Kinase</keyword>
<dbReference type="InterPro" id="IPR035965">
    <property type="entry name" value="PAS-like_dom_sf"/>
</dbReference>
<keyword evidence="11" id="KW-0812">Transmembrane</keyword>
<dbReference type="SUPFAM" id="SSF53850">
    <property type="entry name" value="Periplasmic binding protein-like II"/>
    <property type="match status" value="1"/>
</dbReference>
<sequence length="657" mass="75027">MLFFTLTISCPLSIFAEQKTYKIAGESLLPPFSYENDQGKLSGLNIELMNKVAKENGVHFTYIPMEMPDAERALKNGEIDAIAGITYSTDKDREFDFSIPYFTMSNSLVLPATNQNKVKGIADIRDLHVVLENNSPVLSTLLNMRNTDLTLTTNQYSGLLTLIQDRADVFIGNKWTTSFFLKKWNQEQNYVIRDEVIEPADYTIAVKEGNHQLLSMINKSLTDLKAKGEVNILIDAWLRPQNEDVIAKLKQFIYFLVFFISIGVLIVFIIYIWNQRLKKAVNAQTSKLRLLNEDLKRQRQSNADSNAFKEQILNNIDTGIITFGLDRTISSCNKRALEILEITNPIDFNLEDSPIFTKLFENNPFKQLSQQGDGATYHILETNDEGERKVIYYSMHKMFDSMKNEIGYLLSINDETEKKKLEQKLITQEKLHALGQLVAGVAHEIRNPLTSIKTFIDLLPSKYDRPQFREVLMEHLPVEVNRLNMIVTDLIEYARPRPPNIQSCSANELTSLLAFLQVTMNKNNIEFEQNIESDLTFFIDPQQIRQVLLNLLLNAVQAVEKSSEKKIKIIMEKENGEMGRILIIDTGKGMSQEEINHIFEPFYTSKEKGVGLGLTLSYNLIKENKGDIYVSSIPAQGTKFTVVLPLFIEKKVEATQD</sequence>
<dbReference type="EC" id="2.7.13.3" evidence="2"/>
<evidence type="ECO:0000256" key="5">
    <source>
        <dbReference type="ARBA" id="ARBA00022741"/>
    </source>
</evidence>
<dbReference type="GO" id="GO:0005524">
    <property type="term" value="F:ATP binding"/>
    <property type="evidence" value="ECO:0007669"/>
    <property type="project" value="UniProtKB-KW"/>
</dbReference>
<gene>
    <name evidence="13" type="ORF">JGZ69_19760</name>
</gene>
<dbReference type="Proteomes" id="UP000595512">
    <property type="component" value="Chromosome"/>
</dbReference>
<dbReference type="KEGG" id="hspo:JGZ69_19760"/>
<dbReference type="CDD" id="cd00082">
    <property type="entry name" value="HisKA"/>
    <property type="match status" value="1"/>
</dbReference>
<evidence type="ECO:0000256" key="11">
    <source>
        <dbReference type="SAM" id="Phobius"/>
    </source>
</evidence>
<dbReference type="InterPro" id="IPR003661">
    <property type="entry name" value="HisK_dim/P_dom"/>
</dbReference>
<dbReference type="Gene3D" id="3.40.190.10">
    <property type="entry name" value="Periplasmic binding protein-like II"/>
    <property type="match status" value="2"/>
</dbReference>
<dbReference type="Pfam" id="PF00497">
    <property type="entry name" value="SBP_bac_3"/>
    <property type="match status" value="1"/>
</dbReference>
<comment type="catalytic activity">
    <reaction evidence="1">
        <text>ATP + protein L-histidine = ADP + protein N-phospho-L-histidine.</text>
        <dbReference type="EC" id="2.7.13.3"/>
    </reaction>
</comment>
<keyword evidence="10" id="KW-0449">Lipoprotein</keyword>
<keyword evidence="7" id="KW-0067">ATP-binding</keyword>
<evidence type="ECO:0000256" key="3">
    <source>
        <dbReference type="ARBA" id="ARBA00022553"/>
    </source>
</evidence>
<evidence type="ECO:0000313" key="14">
    <source>
        <dbReference type="Proteomes" id="UP000595512"/>
    </source>
</evidence>
<dbReference type="Pfam" id="PF00512">
    <property type="entry name" value="HisKA"/>
    <property type="match status" value="1"/>
</dbReference>
<dbReference type="SUPFAM" id="SSF55785">
    <property type="entry name" value="PYP-like sensor domain (PAS domain)"/>
    <property type="match status" value="1"/>
</dbReference>
<reference evidence="13 14" key="1">
    <citation type="submission" date="2020-12" db="EMBL/GenBank/DDBJ databases">
        <title>Taxonomic evaluation of the Bacillus sporothermodurans group of bacteria based on whole genome sequences.</title>
        <authorList>
            <person name="Fiedler G."/>
            <person name="Herbstmann A.-D."/>
            <person name="Doll E."/>
            <person name="Wenning M."/>
            <person name="Brinks E."/>
            <person name="Kabisch J."/>
            <person name="Breitenwieser F."/>
            <person name="Lappann M."/>
            <person name="Boehnlein C."/>
            <person name="Franz C."/>
        </authorList>
    </citation>
    <scope>NUCLEOTIDE SEQUENCE [LARGE SCALE GENOMIC DNA]</scope>
    <source>
        <strain evidence="13 14">DSM 10599</strain>
    </source>
</reference>
<dbReference type="InterPro" id="IPR005467">
    <property type="entry name" value="His_kinase_dom"/>
</dbReference>